<accession>A0A9J5XF51</accession>
<dbReference type="Proteomes" id="UP000824120">
    <property type="component" value="Chromosome 9"/>
</dbReference>
<protein>
    <submittedName>
        <fullName evidence="1">Uncharacterized protein</fullName>
    </submittedName>
</protein>
<proteinExistence type="predicted"/>
<organism evidence="1 2">
    <name type="scientific">Solanum commersonii</name>
    <name type="common">Commerson's wild potato</name>
    <name type="synonym">Commerson's nightshade</name>
    <dbReference type="NCBI Taxonomy" id="4109"/>
    <lineage>
        <taxon>Eukaryota</taxon>
        <taxon>Viridiplantae</taxon>
        <taxon>Streptophyta</taxon>
        <taxon>Embryophyta</taxon>
        <taxon>Tracheophyta</taxon>
        <taxon>Spermatophyta</taxon>
        <taxon>Magnoliopsida</taxon>
        <taxon>eudicotyledons</taxon>
        <taxon>Gunneridae</taxon>
        <taxon>Pentapetalae</taxon>
        <taxon>asterids</taxon>
        <taxon>lamiids</taxon>
        <taxon>Solanales</taxon>
        <taxon>Solanaceae</taxon>
        <taxon>Solanoideae</taxon>
        <taxon>Solaneae</taxon>
        <taxon>Solanum</taxon>
    </lineage>
</organism>
<reference evidence="1 2" key="1">
    <citation type="submission" date="2020-09" db="EMBL/GenBank/DDBJ databases">
        <title>De no assembly of potato wild relative species, Solanum commersonii.</title>
        <authorList>
            <person name="Cho K."/>
        </authorList>
    </citation>
    <scope>NUCLEOTIDE SEQUENCE [LARGE SCALE GENOMIC DNA]</scope>
    <source>
        <strain evidence="1">LZ3.2</strain>
        <tissue evidence="1">Leaf</tissue>
    </source>
</reference>
<dbReference type="AlphaFoldDB" id="A0A9J5XF51"/>
<comment type="caution">
    <text evidence="1">The sequence shown here is derived from an EMBL/GenBank/DDBJ whole genome shotgun (WGS) entry which is preliminary data.</text>
</comment>
<dbReference type="EMBL" id="JACXVP010000009">
    <property type="protein sequence ID" value="KAG5587003.1"/>
    <property type="molecule type" value="Genomic_DNA"/>
</dbReference>
<gene>
    <name evidence="1" type="ORF">H5410_047437</name>
</gene>
<sequence length="132" mass="15575">MDHLDRKLFPGVGKCRAVGAIPDRCFYYNHVRESQKKLDMDFSIPISLHDCVHYLYITFAPMNNEFQVGKSRPRLHPCFGENAHLRCFFKTKKRKNFLNETFRQYVSHHGRLKDQITTLMLMEIFGKTCFGV</sequence>
<evidence type="ECO:0000313" key="2">
    <source>
        <dbReference type="Proteomes" id="UP000824120"/>
    </source>
</evidence>
<evidence type="ECO:0000313" key="1">
    <source>
        <dbReference type="EMBL" id="KAG5587003.1"/>
    </source>
</evidence>
<name>A0A9J5XF51_SOLCO</name>
<keyword evidence="2" id="KW-1185">Reference proteome</keyword>